<dbReference type="Proteomes" id="UP000192721">
    <property type="component" value="Unassembled WGS sequence"/>
</dbReference>
<dbReference type="EMBL" id="MUKV01000046">
    <property type="protein sequence ID" value="OQS32487.1"/>
    <property type="molecule type" value="Genomic_DNA"/>
</dbReference>
<evidence type="ECO:0008006" key="3">
    <source>
        <dbReference type="Google" id="ProtNLM"/>
    </source>
</evidence>
<comment type="caution">
    <text evidence="1">The sequence shown here is derived from an EMBL/GenBank/DDBJ whole genome shotgun (WGS) entry which is preliminary data.</text>
</comment>
<evidence type="ECO:0000313" key="1">
    <source>
        <dbReference type="EMBL" id="OQS32487.1"/>
    </source>
</evidence>
<protein>
    <recommendedName>
        <fullName evidence="3">PilZ domain-containing protein</fullName>
    </recommendedName>
</protein>
<accession>A0A1W0CCJ6</accession>
<organism evidence="1 2">
    <name type="scientific">Chromobacterium haemolyticum</name>
    <dbReference type="NCBI Taxonomy" id="394935"/>
    <lineage>
        <taxon>Bacteria</taxon>
        <taxon>Pseudomonadati</taxon>
        <taxon>Pseudomonadota</taxon>
        <taxon>Betaproteobacteria</taxon>
        <taxon>Neisseriales</taxon>
        <taxon>Chromobacteriaceae</taxon>
        <taxon>Chromobacterium</taxon>
    </lineage>
</organism>
<name>A0A1W0CCJ6_9NEIS</name>
<sequence>MLDFFSRGAKGRSDPLASAEAAREFVAALKKEHGAAAHERVVALLSPLELDWHNISVDRVEALLALNQETESLHENLCAQYLLNTRMPKALEAQLRSQILAYGKCFIDSYQHVLTVDADSVEGAKVLTLLPIVLARMMFYLGEHARWHWIRSFNPEEAFWLGVNQLYWFAEHHGCDSVPVFLFGDGQPATTVQDQFLILHMLAVLTGGNLSSRQLHFAYQLLQVLSNRMSLTRVCAEYSSFAVSLKGPHPAARVTGGLVDEAARYWGTTDLVEILHGWSIVLDAGRVPPEIKRMMEPGIDANTLRALMREWSPQQMRFERAERVPVSGQSIEVAYRLPVLHRLIRSVDEAKQTGSLEEGNFDDAANIRIYGFVTTRKRDKGAPIPGLASAGEAVSPPAKEEFSRWEVDNVSQTGLGVTLGAMGNEWVGLGALIGFREKSVDGWSLGVVRRVKRNSADQIYLGVETLSRRPVAASLRPTDVRLIDPTLPPEQVWLAGHIALFVPCQRSGKVVNALLLPLSLYVLGKEFYMTAKGKHFQLSLGKVMDKGSDWCLSEVELVQALERLPVLP</sequence>
<dbReference type="AlphaFoldDB" id="A0A1W0CCJ6"/>
<evidence type="ECO:0000313" key="2">
    <source>
        <dbReference type="Proteomes" id="UP000192721"/>
    </source>
</evidence>
<proteinExistence type="predicted"/>
<reference evidence="1 2" key="1">
    <citation type="submission" date="2017-02" db="EMBL/GenBank/DDBJ databases">
        <title>Chromobacterium haemolyticum H5244.</title>
        <authorList>
            <person name="Gulvik C.A."/>
        </authorList>
    </citation>
    <scope>NUCLEOTIDE SEQUENCE [LARGE SCALE GENOMIC DNA]</scope>
    <source>
        <strain evidence="1 2">H5244</strain>
    </source>
</reference>
<gene>
    <name evidence="1" type="ORF">B0T45_21815</name>
</gene>
<dbReference type="RefSeq" id="WP_081556952.1">
    <property type="nucleotide sequence ID" value="NZ_MUKV01000046.1"/>
</dbReference>